<dbReference type="SMART" id="SM00430">
    <property type="entry name" value="HOLI"/>
    <property type="match status" value="1"/>
</dbReference>
<dbReference type="Pfam" id="PF00104">
    <property type="entry name" value="Hormone_recep"/>
    <property type="match status" value="1"/>
</dbReference>
<dbReference type="InterPro" id="IPR013088">
    <property type="entry name" value="Znf_NHR/GATA"/>
</dbReference>
<dbReference type="SUPFAM" id="SSF48508">
    <property type="entry name" value="Nuclear receptor ligand-binding domain"/>
    <property type="match status" value="1"/>
</dbReference>
<dbReference type="Gene3D" id="1.10.565.10">
    <property type="entry name" value="Retinoid X Receptor"/>
    <property type="match status" value="1"/>
</dbReference>
<dbReference type="WBParaSite" id="ACRNAN_scaffold10265.g6403.t1">
    <property type="protein sequence ID" value="ACRNAN_scaffold10265.g6403.t1"/>
    <property type="gene ID" value="ACRNAN_scaffold10265.g6403"/>
</dbReference>
<evidence type="ECO:0000259" key="12">
    <source>
        <dbReference type="PROSITE" id="PS51030"/>
    </source>
</evidence>
<feature type="compositionally biased region" description="Low complexity" evidence="11">
    <location>
        <begin position="7"/>
        <end position="21"/>
    </location>
</feature>
<protein>
    <submittedName>
        <fullName evidence="15">Uncharacterized protein</fullName>
    </submittedName>
</protein>
<evidence type="ECO:0000313" key="15">
    <source>
        <dbReference type="WBParaSite" id="ACRNAN_scaffold10265.g6403.t1"/>
    </source>
</evidence>
<evidence type="ECO:0000313" key="14">
    <source>
        <dbReference type="Proteomes" id="UP000887540"/>
    </source>
</evidence>
<dbReference type="InterPro" id="IPR001723">
    <property type="entry name" value="Nuclear_hrmn_rcpt"/>
</dbReference>
<dbReference type="AlphaFoldDB" id="A0A914CFA7"/>
<dbReference type="GO" id="GO:0000978">
    <property type="term" value="F:RNA polymerase II cis-regulatory region sequence-specific DNA binding"/>
    <property type="evidence" value="ECO:0007669"/>
    <property type="project" value="InterPro"/>
</dbReference>
<dbReference type="Pfam" id="PF00105">
    <property type="entry name" value="zf-C4"/>
    <property type="match status" value="1"/>
</dbReference>
<dbReference type="InterPro" id="IPR050274">
    <property type="entry name" value="Nuclear_hormone_rcpt_NR2"/>
</dbReference>
<dbReference type="InterPro" id="IPR001628">
    <property type="entry name" value="Znf_hrmn_rcpt"/>
</dbReference>
<dbReference type="GO" id="GO:0005634">
    <property type="term" value="C:nucleus"/>
    <property type="evidence" value="ECO:0007669"/>
    <property type="project" value="UniProtKB-SubCell"/>
</dbReference>
<keyword evidence="7" id="KW-0238">DNA-binding</keyword>
<dbReference type="PROSITE" id="PS51843">
    <property type="entry name" value="NR_LBD"/>
    <property type="match status" value="1"/>
</dbReference>
<dbReference type="InterPro" id="IPR000536">
    <property type="entry name" value="Nucl_hrmn_rcpt_lig-bd"/>
</dbReference>
<evidence type="ECO:0000256" key="1">
    <source>
        <dbReference type="ARBA" id="ARBA00004123"/>
    </source>
</evidence>
<dbReference type="PRINTS" id="PR00398">
    <property type="entry name" value="STRDHORMONER"/>
</dbReference>
<reference evidence="15" key="1">
    <citation type="submission" date="2022-11" db="UniProtKB">
        <authorList>
            <consortium name="WormBaseParasite"/>
        </authorList>
    </citation>
    <scope>IDENTIFICATION</scope>
</reference>
<accession>A0A914CFA7</accession>
<organism evidence="14 15">
    <name type="scientific">Acrobeloides nanus</name>
    <dbReference type="NCBI Taxonomy" id="290746"/>
    <lineage>
        <taxon>Eukaryota</taxon>
        <taxon>Metazoa</taxon>
        <taxon>Ecdysozoa</taxon>
        <taxon>Nematoda</taxon>
        <taxon>Chromadorea</taxon>
        <taxon>Rhabditida</taxon>
        <taxon>Tylenchina</taxon>
        <taxon>Cephalobomorpha</taxon>
        <taxon>Cephaloboidea</taxon>
        <taxon>Cephalobidae</taxon>
        <taxon>Acrobeloides</taxon>
    </lineage>
</organism>
<feature type="domain" description="Nuclear receptor" evidence="12">
    <location>
        <begin position="81"/>
        <end position="157"/>
    </location>
</feature>
<dbReference type="CDD" id="cd06960">
    <property type="entry name" value="NR_DBD_HNF4A"/>
    <property type="match status" value="1"/>
</dbReference>
<evidence type="ECO:0000256" key="3">
    <source>
        <dbReference type="ARBA" id="ARBA00022723"/>
    </source>
</evidence>
<evidence type="ECO:0000259" key="13">
    <source>
        <dbReference type="PROSITE" id="PS51843"/>
    </source>
</evidence>
<evidence type="ECO:0000256" key="7">
    <source>
        <dbReference type="ARBA" id="ARBA00023125"/>
    </source>
</evidence>
<feature type="region of interest" description="Disordered" evidence="11">
    <location>
        <begin position="1"/>
        <end position="21"/>
    </location>
</feature>
<comment type="similarity">
    <text evidence="2">Belongs to the nuclear hormone receptor family.</text>
</comment>
<keyword evidence="8" id="KW-0804">Transcription</keyword>
<dbReference type="Proteomes" id="UP000887540">
    <property type="component" value="Unplaced"/>
</dbReference>
<keyword evidence="5" id="KW-0862">Zinc</keyword>
<evidence type="ECO:0000256" key="8">
    <source>
        <dbReference type="ARBA" id="ARBA00023163"/>
    </source>
</evidence>
<feature type="domain" description="NR LBD" evidence="13">
    <location>
        <begin position="254"/>
        <end position="482"/>
    </location>
</feature>
<keyword evidence="9" id="KW-0675">Receptor</keyword>
<keyword evidence="3" id="KW-0479">Metal-binding</keyword>
<dbReference type="InterPro" id="IPR049636">
    <property type="entry name" value="HNF4-like_DBD"/>
</dbReference>
<dbReference type="GO" id="GO:0003700">
    <property type="term" value="F:DNA-binding transcription factor activity"/>
    <property type="evidence" value="ECO:0007669"/>
    <property type="project" value="InterPro"/>
</dbReference>
<keyword evidence="4" id="KW-0863">Zinc-finger</keyword>
<evidence type="ECO:0000256" key="11">
    <source>
        <dbReference type="SAM" id="MobiDB-lite"/>
    </source>
</evidence>
<evidence type="ECO:0000256" key="4">
    <source>
        <dbReference type="ARBA" id="ARBA00022771"/>
    </source>
</evidence>
<dbReference type="SMART" id="SM00399">
    <property type="entry name" value="ZnF_C4"/>
    <property type="match status" value="1"/>
</dbReference>
<keyword evidence="14" id="KW-1185">Reference proteome</keyword>
<dbReference type="SUPFAM" id="SSF57716">
    <property type="entry name" value="Glucocorticoid receptor-like (DNA-binding domain)"/>
    <property type="match status" value="1"/>
</dbReference>
<dbReference type="GO" id="GO:0008270">
    <property type="term" value="F:zinc ion binding"/>
    <property type="evidence" value="ECO:0007669"/>
    <property type="project" value="UniProtKB-KW"/>
</dbReference>
<evidence type="ECO:0000256" key="10">
    <source>
        <dbReference type="ARBA" id="ARBA00023242"/>
    </source>
</evidence>
<evidence type="ECO:0000256" key="2">
    <source>
        <dbReference type="ARBA" id="ARBA00005993"/>
    </source>
</evidence>
<keyword evidence="10" id="KW-0539">Nucleus</keyword>
<dbReference type="Gene3D" id="3.30.50.10">
    <property type="entry name" value="Erythroid Transcription Factor GATA-1, subunit A"/>
    <property type="match status" value="1"/>
</dbReference>
<dbReference type="InterPro" id="IPR035500">
    <property type="entry name" value="NHR-like_dom_sf"/>
</dbReference>
<dbReference type="PROSITE" id="PS51030">
    <property type="entry name" value="NUCLEAR_REC_DBD_2"/>
    <property type="match status" value="1"/>
</dbReference>
<keyword evidence="6" id="KW-0805">Transcription regulation</keyword>
<evidence type="ECO:0000256" key="6">
    <source>
        <dbReference type="ARBA" id="ARBA00023015"/>
    </source>
</evidence>
<comment type="subcellular location">
    <subcellularLocation>
        <location evidence="1">Nucleus</location>
    </subcellularLocation>
</comment>
<sequence length="482" mass="55657">MDGSALSPFSSSSEGTSSDSSLDNFCKDIPFFGLETPPSWTIMDLDNVEKERETLNNPNKISKATKTLKAKKNSKSRAQRPTVCAVCERPASCCHYGVPCCNGCKTFFRRYLKCINDLNCLYDGKCNILAFIGKHYCRACRLKRCLSVGMNPNAVGKEDNRIIKEEINTEAVEQPGPSLAIERVLTKEIYRPWRQQNINPLKYTEKLMANFRDISYSDSLLFYYKSNIKTILLQKCELSRKPMQKITFKKNRSPGPSLMIKNGEIESGSEDQDHKFVEDQKEIFTKQRHWLTHDLLLTIEQAKTMPWFSNIDIEDQIKIVKNVCLVITMLTQTYYSLKANQETITMPDGTNPLKFKPYGNSLSTLEEEVFYRVMQPMKRIHITFKEYLLLKSLIFAYYMVPDISKETTDILRNCWEYYSSMLMRYLQRKHGISGAAERFGKIVALIESFFQFAAKHRQLYTYGKVFSQQKAPISIVIEEIMA</sequence>
<evidence type="ECO:0000256" key="5">
    <source>
        <dbReference type="ARBA" id="ARBA00022833"/>
    </source>
</evidence>
<proteinExistence type="inferred from homology"/>
<evidence type="ECO:0000256" key="9">
    <source>
        <dbReference type="ARBA" id="ARBA00023170"/>
    </source>
</evidence>
<dbReference type="PRINTS" id="PR00047">
    <property type="entry name" value="STROIDFINGER"/>
</dbReference>
<dbReference type="PANTHER" id="PTHR24083">
    <property type="entry name" value="NUCLEAR HORMONE RECEPTOR"/>
    <property type="match status" value="1"/>
</dbReference>
<name>A0A914CFA7_9BILA</name>